<name>W6MTH2_9ASCO</name>
<sequence length="162" mass="16968">MLRQSFTLLRTARPSAMLLRTNVSQIRGKQSIVDSAKETLDNLNKKIGKAAAAGLESAEHVAHKTSDAASEVASKAQEHGANAEKSVKEAASDVASKAEEGRESFKDAASATANAANGFTNEHTDNVKNNFKGYSSLQDKGSKVESEQNRADDAVGPGPGPA</sequence>
<proteinExistence type="predicted"/>
<dbReference type="AlphaFoldDB" id="W6MTH2"/>
<feature type="compositionally biased region" description="Basic and acidic residues" evidence="2">
    <location>
        <begin position="76"/>
        <end position="106"/>
    </location>
</feature>
<gene>
    <name evidence="3" type="ORF">KUCA_T00001022001</name>
</gene>
<feature type="compositionally biased region" description="Polar residues" evidence="2">
    <location>
        <begin position="127"/>
        <end position="139"/>
    </location>
</feature>
<evidence type="ECO:0000256" key="1">
    <source>
        <dbReference type="SAM" id="Coils"/>
    </source>
</evidence>
<dbReference type="Proteomes" id="UP000019384">
    <property type="component" value="Unassembled WGS sequence"/>
</dbReference>
<accession>W6MTH2</accession>
<reference evidence="3" key="2">
    <citation type="submission" date="2014-02" db="EMBL/GenBank/DDBJ databases">
        <title>Complete DNA sequence of /Kuraishia capsulata/ illustrates novel genomic features among budding yeasts (/Saccharomycotina/).</title>
        <authorList>
            <person name="Morales L."/>
            <person name="Noel B."/>
            <person name="Porcel B."/>
            <person name="Marcet-Houben M."/>
            <person name="Hullo M-F."/>
            <person name="Sacerdot C."/>
            <person name="Tekaia F."/>
            <person name="Leh-Louis V."/>
            <person name="Despons L."/>
            <person name="Khanna V."/>
            <person name="Aury J-M."/>
            <person name="Barbe V."/>
            <person name="Couloux A."/>
            <person name="Labadie K."/>
            <person name="Pelletier E."/>
            <person name="Souciet J-L."/>
            <person name="Boekhout T."/>
            <person name="Gabaldon T."/>
            <person name="Wincker P."/>
            <person name="Dujon B."/>
        </authorList>
    </citation>
    <scope>NUCLEOTIDE SEQUENCE</scope>
    <source>
        <strain evidence="3">CBS 1993</strain>
    </source>
</reference>
<evidence type="ECO:0000313" key="3">
    <source>
        <dbReference type="EMBL" id="CDK25055.1"/>
    </source>
</evidence>
<feature type="compositionally biased region" description="Basic and acidic residues" evidence="2">
    <location>
        <begin position="140"/>
        <end position="153"/>
    </location>
</feature>
<dbReference type="HOGENOM" id="CLU_1797037_0_0_1"/>
<feature type="compositionally biased region" description="Low complexity" evidence="2">
    <location>
        <begin position="108"/>
        <end position="117"/>
    </location>
</feature>
<evidence type="ECO:0000256" key="2">
    <source>
        <dbReference type="SAM" id="MobiDB-lite"/>
    </source>
</evidence>
<keyword evidence="4" id="KW-1185">Reference proteome</keyword>
<reference evidence="3" key="1">
    <citation type="submission" date="2013-12" db="EMBL/GenBank/DDBJ databases">
        <authorList>
            <person name="Genoscope - CEA"/>
        </authorList>
    </citation>
    <scope>NUCLEOTIDE SEQUENCE</scope>
    <source>
        <strain evidence="3">CBS 1993</strain>
    </source>
</reference>
<dbReference type="STRING" id="1382522.W6MTH2"/>
<feature type="compositionally biased region" description="Basic and acidic residues" evidence="2">
    <location>
        <begin position="57"/>
        <end position="66"/>
    </location>
</feature>
<dbReference type="Gene3D" id="1.10.287.700">
    <property type="entry name" value="Helix hairpin bin"/>
    <property type="match status" value="1"/>
</dbReference>
<evidence type="ECO:0000313" key="4">
    <source>
        <dbReference type="Proteomes" id="UP000019384"/>
    </source>
</evidence>
<protein>
    <submittedName>
        <fullName evidence="3">Uncharacterized protein</fullName>
    </submittedName>
</protein>
<organism evidence="3 4">
    <name type="scientific">Kuraishia capsulata CBS 1993</name>
    <dbReference type="NCBI Taxonomy" id="1382522"/>
    <lineage>
        <taxon>Eukaryota</taxon>
        <taxon>Fungi</taxon>
        <taxon>Dikarya</taxon>
        <taxon>Ascomycota</taxon>
        <taxon>Saccharomycotina</taxon>
        <taxon>Pichiomycetes</taxon>
        <taxon>Pichiales</taxon>
        <taxon>Pichiaceae</taxon>
        <taxon>Kuraishia</taxon>
    </lineage>
</organism>
<dbReference type="EMBL" id="HG793125">
    <property type="protein sequence ID" value="CDK25055.1"/>
    <property type="molecule type" value="Genomic_DNA"/>
</dbReference>
<dbReference type="OrthoDB" id="4023585at2759"/>
<feature type="coiled-coil region" evidence="1">
    <location>
        <begin position="26"/>
        <end position="53"/>
    </location>
</feature>
<feature type="region of interest" description="Disordered" evidence="2">
    <location>
        <begin position="55"/>
        <end position="162"/>
    </location>
</feature>
<keyword evidence="1" id="KW-0175">Coiled coil</keyword>
<dbReference type="RefSeq" id="XP_022457070.1">
    <property type="nucleotide sequence ID" value="XM_022605620.1"/>
</dbReference>
<dbReference type="GeneID" id="34518458"/>